<dbReference type="EMBL" id="CAJPDS010000002">
    <property type="protein sequence ID" value="CAF9904008.1"/>
    <property type="molecule type" value="Genomic_DNA"/>
</dbReference>
<proteinExistence type="inferred from homology"/>
<evidence type="ECO:0000256" key="3">
    <source>
        <dbReference type="ARBA" id="ARBA00022679"/>
    </source>
</evidence>
<dbReference type="OrthoDB" id="186626at2759"/>
<evidence type="ECO:0000256" key="6">
    <source>
        <dbReference type="ARBA" id="ARBA00023453"/>
    </source>
</evidence>
<dbReference type="PANTHER" id="PTHR43836:SF2">
    <property type="entry name" value="CATECHOL O-METHYLTRANSFERASE 1-RELATED"/>
    <property type="match status" value="1"/>
</dbReference>
<dbReference type="Gene3D" id="3.40.50.150">
    <property type="entry name" value="Vaccinia Virus protein VP39"/>
    <property type="match status" value="1"/>
</dbReference>
<gene>
    <name evidence="7" type="ORF">HETSPECPRED_003313</name>
</gene>
<dbReference type="PANTHER" id="PTHR43836">
    <property type="entry name" value="CATECHOL O-METHYLTRANSFERASE 1-RELATED"/>
    <property type="match status" value="1"/>
</dbReference>
<evidence type="ECO:0000313" key="8">
    <source>
        <dbReference type="Proteomes" id="UP000664521"/>
    </source>
</evidence>
<comment type="similarity">
    <text evidence="6">Belongs to the class I-like SAM-binding methyltransferase superfamily. Cation-dependent O-methyltransferase family.</text>
</comment>
<dbReference type="GO" id="GO:0006584">
    <property type="term" value="P:catecholamine metabolic process"/>
    <property type="evidence" value="ECO:0007669"/>
    <property type="project" value="UniProtKB-KW"/>
</dbReference>
<evidence type="ECO:0000256" key="4">
    <source>
        <dbReference type="ARBA" id="ARBA00022691"/>
    </source>
</evidence>
<evidence type="ECO:0000313" key="7">
    <source>
        <dbReference type="EMBL" id="CAF9904008.1"/>
    </source>
</evidence>
<keyword evidence="2" id="KW-0489">Methyltransferase</keyword>
<organism evidence="7 8">
    <name type="scientific">Heterodermia speciosa</name>
    <dbReference type="NCBI Taxonomy" id="116794"/>
    <lineage>
        <taxon>Eukaryota</taxon>
        <taxon>Fungi</taxon>
        <taxon>Dikarya</taxon>
        <taxon>Ascomycota</taxon>
        <taxon>Pezizomycotina</taxon>
        <taxon>Lecanoromycetes</taxon>
        <taxon>OSLEUM clade</taxon>
        <taxon>Lecanoromycetidae</taxon>
        <taxon>Caliciales</taxon>
        <taxon>Physciaceae</taxon>
        <taxon>Heterodermia</taxon>
    </lineage>
</organism>
<evidence type="ECO:0000256" key="2">
    <source>
        <dbReference type="ARBA" id="ARBA00022603"/>
    </source>
</evidence>
<dbReference type="InterPro" id="IPR002935">
    <property type="entry name" value="SAM_O-MeTrfase"/>
</dbReference>
<dbReference type="GO" id="GO:0008171">
    <property type="term" value="F:O-methyltransferase activity"/>
    <property type="evidence" value="ECO:0007669"/>
    <property type="project" value="InterPro"/>
</dbReference>
<evidence type="ECO:0000256" key="1">
    <source>
        <dbReference type="ARBA" id="ARBA00012880"/>
    </source>
</evidence>
<name>A0A8H3EF16_9LECA</name>
<dbReference type="Pfam" id="PF01596">
    <property type="entry name" value="Methyltransf_3"/>
    <property type="match status" value="1"/>
</dbReference>
<sequence>MVNISHAPPKRRIALDGREVDLLHYIYSRPDLKQLRGSPSKVISAINDYHTHFNRLMTIGPVKGAFITALITERKPCVMIELGGYVGYSAILFGDAVRAGGGKQYLSVEQNAEMAAVANQLVDLAGLREHVRVLVGSGSEVLGERIRGWEEIGAVDMVFIDHEKESYRSDLWLLEGLGVMARGNPVVVTDNVIWPGAPEYMEWVQASPEQKRGIVEKADVGTLMPNADLVYETTVTEFETDFGNGKDGVAVTKVVGGQRVLN</sequence>
<reference evidence="7" key="1">
    <citation type="submission" date="2021-03" db="EMBL/GenBank/DDBJ databases">
        <authorList>
            <person name="Tagirdzhanova G."/>
        </authorList>
    </citation>
    <scope>NUCLEOTIDE SEQUENCE</scope>
</reference>
<keyword evidence="8" id="KW-1185">Reference proteome</keyword>
<dbReference type="Proteomes" id="UP000664521">
    <property type="component" value="Unassembled WGS sequence"/>
</dbReference>
<dbReference type="InterPro" id="IPR029063">
    <property type="entry name" value="SAM-dependent_MTases_sf"/>
</dbReference>
<accession>A0A8H3EF16</accession>
<protein>
    <recommendedName>
        <fullName evidence="1">catechol O-methyltransferase</fullName>
        <ecNumber evidence="1">2.1.1.6</ecNumber>
    </recommendedName>
</protein>
<keyword evidence="3" id="KW-0808">Transferase</keyword>
<dbReference type="GO" id="GO:0032259">
    <property type="term" value="P:methylation"/>
    <property type="evidence" value="ECO:0007669"/>
    <property type="project" value="UniProtKB-KW"/>
</dbReference>
<dbReference type="PROSITE" id="PS51682">
    <property type="entry name" value="SAM_OMT_I"/>
    <property type="match status" value="1"/>
</dbReference>
<keyword evidence="5" id="KW-0128">Catecholamine metabolism</keyword>
<keyword evidence="4" id="KW-0949">S-adenosyl-L-methionine</keyword>
<evidence type="ECO:0000256" key="5">
    <source>
        <dbReference type="ARBA" id="ARBA00022939"/>
    </source>
</evidence>
<comment type="caution">
    <text evidence="7">The sequence shown here is derived from an EMBL/GenBank/DDBJ whole genome shotgun (WGS) entry which is preliminary data.</text>
</comment>
<dbReference type="SUPFAM" id="SSF53335">
    <property type="entry name" value="S-adenosyl-L-methionine-dependent methyltransferases"/>
    <property type="match status" value="1"/>
</dbReference>
<dbReference type="AlphaFoldDB" id="A0A8H3EF16"/>
<dbReference type="EC" id="2.1.1.6" evidence="1"/>